<dbReference type="InterPro" id="IPR011990">
    <property type="entry name" value="TPR-like_helical_dom_sf"/>
</dbReference>
<dbReference type="OrthoDB" id="9991317at2759"/>
<dbReference type="Proteomes" id="UP001152130">
    <property type="component" value="Unassembled WGS sequence"/>
</dbReference>
<accession>A0A9W8PEC9</accession>
<sequence length="187" mass="21270">MGQATSAHSDSEEAANVHEDPSYHFQLVGQKYLYQWQTRQMPEDLDVAIEYLRKSLDSMPEDSLHEAGYLGNLGLSLINRHRITSRAVDVEEGILLAEQALDLTAFEDPYKAGLLQNLGIAYRTEYTASHSLQDLEHCVKLFEEAYDHPEVDEIQKQTCLHGIADGRFIKHERTQSMADLEKGFTRC</sequence>
<reference evidence="1" key="1">
    <citation type="submission" date="2022-10" db="EMBL/GenBank/DDBJ databases">
        <title>Fusarium specimens isolated from Avocado Roots.</title>
        <authorList>
            <person name="Stajich J."/>
            <person name="Roper C."/>
            <person name="Heimlech-Rivalta G."/>
        </authorList>
    </citation>
    <scope>NUCLEOTIDE SEQUENCE</scope>
    <source>
        <strain evidence="1">CF00143</strain>
    </source>
</reference>
<comment type="caution">
    <text evidence="1">The sequence shown here is derived from an EMBL/GenBank/DDBJ whole genome shotgun (WGS) entry which is preliminary data.</text>
</comment>
<protein>
    <submittedName>
        <fullName evidence="1">Uncharacterized protein</fullName>
    </submittedName>
</protein>
<proteinExistence type="predicted"/>
<dbReference type="EMBL" id="JAPDHF010000025">
    <property type="protein sequence ID" value="KAJ4004007.1"/>
    <property type="molecule type" value="Genomic_DNA"/>
</dbReference>
<keyword evidence="2" id="KW-1185">Reference proteome</keyword>
<gene>
    <name evidence="1" type="ORF">NW766_011863</name>
</gene>
<dbReference type="AlphaFoldDB" id="A0A9W8PEC9"/>
<name>A0A9W8PEC9_9HYPO</name>
<evidence type="ECO:0000313" key="1">
    <source>
        <dbReference type="EMBL" id="KAJ4004007.1"/>
    </source>
</evidence>
<dbReference type="Gene3D" id="1.25.40.10">
    <property type="entry name" value="Tetratricopeptide repeat domain"/>
    <property type="match status" value="1"/>
</dbReference>
<evidence type="ECO:0000313" key="2">
    <source>
        <dbReference type="Proteomes" id="UP001152130"/>
    </source>
</evidence>
<organism evidence="1 2">
    <name type="scientific">Fusarium irregulare</name>
    <dbReference type="NCBI Taxonomy" id="2494466"/>
    <lineage>
        <taxon>Eukaryota</taxon>
        <taxon>Fungi</taxon>
        <taxon>Dikarya</taxon>
        <taxon>Ascomycota</taxon>
        <taxon>Pezizomycotina</taxon>
        <taxon>Sordariomycetes</taxon>
        <taxon>Hypocreomycetidae</taxon>
        <taxon>Hypocreales</taxon>
        <taxon>Nectriaceae</taxon>
        <taxon>Fusarium</taxon>
        <taxon>Fusarium incarnatum-equiseti species complex</taxon>
    </lineage>
</organism>